<dbReference type="RefSeq" id="XP_032805066.1">
    <property type="nucleotide sequence ID" value="XM_032949175.1"/>
</dbReference>
<gene>
    <name evidence="5" type="primary">MRPS36</name>
</gene>
<dbReference type="GO" id="GO:0004591">
    <property type="term" value="F:oxoglutarate dehydrogenase (succinyl-transferring) activity"/>
    <property type="evidence" value="ECO:0007669"/>
    <property type="project" value="TreeGrafter"/>
</dbReference>
<dbReference type="CTD" id="92259"/>
<evidence type="ECO:0000313" key="5">
    <source>
        <dbReference type="RefSeq" id="XP_032805066.1"/>
    </source>
</evidence>
<evidence type="ECO:0000256" key="3">
    <source>
        <dbReference type="ARBA" id="ARBA00043970"/>
    </source>
</evidence>
<keyword evidence="5" id="KW-0689">Ribosomal protein</keyword>
<dbReference type="PANTHER" id="PTHR31601">
    <property type="entry name" value="28S RIBOSOMAL PROTEIN S36, MITOCHONDRIAL"/>
    <property type="match status" value="1"/>
</dbReference>
<dbReference type="PANTHER" id="PTHR31601:SF2">
    <property type="entry name" value="ALPHA-KETOGLUTARATE DEHYDROGENASE COMPONENT 4"/>
    <property type="match status" value="1"/>
</dbReference>
<keyword evidence="4" id="KW-1185">Reference proteome</keyword>
<dbReference type="KEGG" id="pmrn:116939982"/>
<organism evidence="4 5">
    <name type="scientific">Petromyzon marinus</name>
    <name type="common">Sea lamprey</name>
    <dbReference type="NCBI Taxonomy" id="7757"/>
    <lineage>
        <taxon>Eukaryota</taxon>
        <taxon>Metazoa</taxon>
        <taxon>Chordata</taxon>
        <taxon>Craniata</taxon>
        <taxon>Vertebrata</taxon>
        <taxon>Cyclostomata</taxon>
        <taxon>Hyperoartia</taxon>
        <taxon>Petromyzontiformes</taxon>
        <taxon>Petromyzontidae</taxon>
        <taxon>Petromyzon</taxon>
    </lineage>
</organism>
<sequence length="84" mass="9248">MAASARVVQLVKPRIPLIKFHSRNPPKVSNAQELGKTAINLVGTAGSMPVKSLPMETLDPLPPRFRRKALDTIEMEYIQRGGPD</sequence>
<protein>
    <submittedName>
        <fullName evidence="5">28S ribosomal protein S36, mitochondrial</fullName>
    </submittedName>
</protein>
<dbReference type="Proteomes" id="UP001318040">
    <property type="component" value="Chromosome 1"/>
</dbReference>
<comment type="similarity">
    <text evidence="3">Belongs to the alpha-ketoglutarate dehydrogenase component 4 family.</text>
</comment>
<dbReference type="InterPro" id="IPR020373">
    <property type="entry name" value="Kgd4/YMR-31"/>
</dbReference>
<accession>A0AAJ7SUM5</accession>
<dbReference type="GO" id="GO:0005739">
    <property type="term" value="C:mitochondrion"/>
    <property type="evidence" value="ECO:0007669"/>
    <property type="project" value="UniProtKB-SubCell"/>
</dbReference>
<reference evidence="5" key="1">
    <citation type="submission" date="2025-08" db="UniProtKB">
        <authorList>
            <consortium name="RefSeq"/>
        </authorList>
    </citation>
    <scope>IDENTIFICATION</scope>
    <source>
        <tissue evidence="5">Sperm</tissue>
    </source>
</reference>
<evidence type="ECO:0000256" key="1">
    <source>
        <dbReference type="ARBA" id="ARBA00004173"/>
    </source>
</evidence>
<proteinExistence type="inferred from homology"/>
<comment type="subcellular location">
    <subcellularLocation>
        <location evidence="1">Mitochondrion</location>
    </subcellularLocation>
</comment>
<dbReference type="GO" id="GO:0006103">
    <property type="term" value="P:2-oxoglutarate metabolic process"/>
    <property type="evidence" value="ECO:0007669"/>
    <property type="project" value="InterPro"/>
</dbReference>
<evidence type="ECO:0000313" key="4">
    <source>
        <dbReference type="Proteomes" id="UP001318040"/>
    </source>
</evidence>
<dbReference type="GO" id="GO:0005840">
    <property type="term" value="C:ribosome"/>
    <property type="evidence" value="ECO:0007669"/>
    <property type="project" value="UniProtKB-KW"/>
</dbReference>
<dbReference type="AlphaFoldDB" id="A0AAJ7SUM5"/>
<keyword evidence="2" id="KW-0496">Mitochondrion</keyword>
<dbReference type="Pfam" id="PF10937">
    <property type="entry name" value="Kgd4-YMR31"/>
    <property type="match status" value="1"/>
</dbReference>
<name>A0AAJ7SUM5_PETMA</name>
<evidence type="ECO:0000256" key="2">
    <source>
        <dbReference type="ARBA" id="ARBA00023128"/>
    </source>
</evidence>
<keyword evidence="5" id="KW-0687">Ribonucleoprotein</keyword>